<dbReference type="EMBL" id="FOKI01000016">
    <property type="protein sequence ID" value="SFB18745.1"/>
    <property type="molecule type" value="Genomic_DNA"/>
</dbReference>
<proteinExistence type="predicted"/>
<reference evidence="1 2" key="1">
    <citation type="submission" date="2016-10" db="EMBL/GenBank/DDBJ databases">
        <authorList>
            <person name="de Groot N.N."/>
        </authorList>
    </citation>
    <scope>NUCLEOTIDE SEQUENCE [LARGE SCALE GENOMIC DNA]</scope>
    <source>
        <strain evidence="1 2">DSM 12271</strain>
    </source>
</reference>
<dbReference type="Gene3D" id="2.10.270.10">
    <property type="entry name" value="Cholin Binding"/>
    <property type="match status" value="1"/>
</dbReference>
<organism evidence="1 2">
    <name type="scientific">Clostridium frigidicarnis</name>
    <dbReference type="NCBI Taxonomy" id="84698"/>
    <lineage>
        <taxon>Bacteria</taxon>
        <taxon>Bacillati</taxon>
        <taxon>Bacillota</taxon>
        <taxon>Clostridia</taxon>
        <taxon>Eubacteriales</taxon>
        <taxon>Clostridiaceae</taxon>
        <taxon>Clostridium</taxon>
    </lineage>
</organism>
<sequence>MDGYWYYFYDSGNMINSGFQTIYGTLYYFHEGGAMASGEWLGEKYIYPNGRIIDASPNMCNSKTQYYLFKYMTDKNNQEDIDATAIRLHGGSYSNNCVYFLSECLRRVGFNIPNSTCNTTQISYILSQKGFGKSYNLSSLRPGDVVLSGSTHAFIFMGWADDNHDYAYIVDNQKSKFGQVMHLRKIYGYDASNDTDPSTHYFYYRY</sequence>
<evidence type="ECO:0000313" key="2">
    <source>
        <dbReference type="Proteomes" id="UP000198619"/>
    </source>
</evidence>
<evidence type="ECO:0008006" key="3">
    <source>
        <dbReference type="Google" id="ProtNLM"/>
    </source>
</evidence>
<dbReference type="SUPFAM" id="SSF69360">
    <property type="entry name" value="Cell wall binding repeat"/>
    <property type="match status" value="1"/>
</dbReference>
<protein>
    <recommendedName>
        <fullName evidence="3">Cell wall binding repeat-containing protein</fullName>
    </recommendedName>
</protein>
<keyword evidence="2" id="KW-1185">Reference proteome</keyword>
<dbReference type="Gene3D" id="3.90.1720.10">
    <property type="entry name" value="endopeptidase domain like (from Nostoc punctiforme)"/>
    <property type="match status" value="1"/>
</dbReference>
<accession>A0A1I0YZF2</accession>
<dbReference type="Proteomes" id="UP000198619">
    <property type="component" value="Unassembled WGS sequence"/>
</dbReference>
<gene>
    <name evidence="1" type="ORF">SAMN04488528_101656</name>
</gene>
<name>A0A1I0YZF2_9CLOT</name>
<evidence type="ECO:0000313" key="1">
    <source>
        <dbReference type="EMBL" id="SFB18745.1"/>
    </source>
</evidence>
<dbReference type="AlphaFoldDB" id="A0A1I0YZF2"/>